<protein>
    <submittedName>
        <fullName evidence="2">Sugar phosphate isomerase/epimerase</fullName>
    </submittedName>
</protein>
<dbReference type="Pfam" id="PF01261">
    <property type="entry name" value="AP_endonuc_2"/>
    <property type="match status" value="1"/>
</dbReference>
<keyword evidence="3" id="KW-1185">Reference proteome</keyword>
<gene>
    <name evidence="2" type="ORF">FE784_34120</name>
</gene>
<accession>A0A5C4T0V2</accession>
<evidence type="ECO:0000313" key="3">
    <source>
        <dbReference type="Proteomes" id="UP000307943"/>
    </source>
</evidence>
<sequence length="292" mass="32368">MNIALFTGVLRDAPFEHVAKTAAEIGYDALELRALSHLKPDSSIERVKEVKRIAEHYGLAIPVIYSNINGQYANSTEQEAEGKLELLKRYAEWAAIVGARMVCHGPGGPSPHEAAQEHFDKASYWLDRAAAILSDSGVKLVLEIHHKSLVETIDSTLRLLDTIGRPDVGAILDPGNMAIAGEDYGEVAVRRLGDRLFHVHAKDVWFYTDPQDEAKGYAGRQYRVELMGKGHVDHAPAYLALLHSGYEGYVSLEAQVAGVEPERIARHEYEQARRTLQRLHVDKNAFRGGAIK</sequence>
<proteinExistence type="predicted"/>
<dbReference type="PANTHER" id="PTHR12110">
    <property type="entry name" value="HYDROXYPYRUVATE ISOMERASE"/>
    <property type="match status" value="1"/>
</dbReference>
<dbReference type="SUPFAM" id="SSF51658">
    <property type="entry name" value="Xylose isomerase-like"/>
    <property type="match status" value="1"/>
</dbReference>
<dbReference type="GO" id="GO:0016853">
    <property type="term" value="F:isomerase activity"/>
    <property type="evidence" value="ECO:0007669"/>
    <property type="project" value="UniProtKB-KW"/>
</dbReference>
<dbReference type="InterPro" id="IPR036237">
    <property type="entry name" value="Xyl_isomerase-like_sf"/>
</dbReference>
<dbReference type="PANTHER" id="PTHR12110:SF21">
    <property type="entry name" value="XYLOSE ISOMERASE-LIKE TIM BARREL DOMAIN-CONTAINING PROTEIN"/>
    <property type="match status" value="1"/>
</dbReference>
<dbReference type="InterPro" id="IPR050312">
    <property type="entry name" value="IolE/XylAMocC-like"/>
</dbReference>
<evidence type="ECO:0000259" key="1">
    <source>
        <dbReference type="Pfam" id="PF01261"/>
    </source>
</evidence>
<evidence type="ECO:0000313" key="2">
    <source>
        <dbReference type="EMBL" id="TNJ61579.1"/>
    </source>
</evidence>
<dbReference type="Proteomes" id="UP000307943">
    <property type="component" value="Unassembled WGS sequence"/>
</dbReference>
<keyword evidence="2" id="KW-0413">Isomerase</keyword>
<reference evidence="2 3" key="1">
    <citation type="submission" date="2019-05" db="EMBL/GenBank/DDBJ databases">
        <title>We sequenced the genome of Paenibacillus hemerocallicola KCTC 33185 for further insight into its adaptation and study the phylogeny of Paenibacillus.</title>
        <authorList>
            <person name="Narsing Rao M.P."/>
        </authorList>
    </citation>
    <scope>NUCLEOTIDE SEQUENCE [LARGE SCALE GENOMIC DNA]</scope>
    <source>
        <strain evidence="2 3">KCTC 33185</strain>
    </source>
</reference>
<name>A0A5C4T0V2_9BACL</name>
<organism evidence="2 3">
    <name type="scientific">Paenibacillus hemerocallicola</name>
    <dbReference type="NCBI Taxonomy" id="1172614"/>
    <lineage>
        <taxon>Bacteria</taxon>
        <taxon>Bacillati</taxon>
        <taxon>Bacillota</taxon>
        <taxon>Bacilli</taxon>
        <taxon>Bacillales</taxon>
        <taxon>Paenibacillaceae</taxon>
        <taxon>Paenibacillus</taxon>
    </lineage>
</organism>
<dbReference type="RefSeq" id="WP_139606726.1">
    <property type="nucleotide sequence ID" value="NZ_VDCQ01000073.1"/>
</dbReference>
<comment type="caution">
    <text evidence="2">The sequence shown here is derived from an EMBL/GenBank/DDBJ whole genome shotgun (WGS) entry which is preliminary data.</text>
</comment>
<dbReference type="EMBL" id="VDCQ01000073">
    <property type="protein sequence ID" value="TNJ61579.1"/>
    <property type="molecule type" value="Genomic_DNA"/>
</dbReference>
<dbReference type="Gene3D" id="3.20.20.150">
    <property type="entry name" value="Divalent-metal-dependent TIM barrel enzymes"/>
    <property type="match status" value="1"/>
</dbReference>
<feature type="domain" description="Xylose isomerase-like TIM barrel" evidence="1">
    <location>
        <begin position="21"/>
        <end position="270"/>
    </location>
</feature>
<dbReference type="InterPro" id="IPR013022">
    <property type="entry name" value="Xyl_isomerase-like_TIM-brl"/>
</dbReference>
<dbReference type="OrthoDB" id="9779184at2"/>
<dbReference type="AlphaFoldDB" id="A0A5C4T0V2"/>